<proteinExistence type="predicted"/>
<sequence length="97" mass="10546">MPLHVSNHAVDRFIERIESLPREEVVARLSGRAFRAAVRVGARIVRFPGRGRAVIAYNHGCAVVVTVLPELGIPQTLWPRWAGGPVPVSQIGAWGAC</sequence>
<dbReference type="RefSeq" id="WP_011446349.1">
    <property type="nucleotide sequence ID" value="NC_007794.1"/>
</dbReference>
<protein>
    <submittedName>
        <fullName evidence="1">Uncharacterized protein</fullName>
    </submittedName>
</protein>
<evidence type="ECO:0000313" key="1">
    <source>
        <dbReference type="EMBL" id="ABD27143.1"/>
    </source>
</evidence>
<dbReference type="AlphaFoldDB" id="Q2G4T0"/>
<dbReference type="HOGENOM" id="CLU_2343911_0_0_5"/>
<keyword evidence="2" id="KW-1185">Reference proteome</keyword>
<dbReference type="Proteomes" id="UP000009134">
    <property type="component" value="Chromosome"/>
</dbReference>
<organism evidence="1 2">
    <name type="scientific">Novosphingobium aromaticivorans (strain ATCC 700278 / DSM 12444 / CCUG 56034 / CIP 105152 / NBRC 16084 / F199)</name>
    <dbReference type="NCBI Taxonomy" id="279238"/>
    <lineage>
        <taxon>Bacteria</taxon>
        <taxon>Pseudomonadati</taxon>
        <taxon>Pseudomonadota</taxon>
        <taxon>Alphaproteobacteria</taxon>
        <taxon>Sphingomonadales</taxon>
        <taxon>Sphingomonadaceae</taxon>
        <taxon>Novosphingobium</taxon>
    </lineage>
</organism>
<dbReference type="STRING" id="279238.Saro_2707"/>
<name>Q2G4T0_NOVAD</name>
<accession>Q2G4T0</accession>
<gene>
    <name evidence="1" type="ordered locus">Saro_2707</name>
</gene>
<evidence type="ECO:0000313" key="2">
    <source>
        <dbReference type="Proteomes" id="UP000009134"/>
    </source>
</evidence>
<dbReference type="EMBL" id="CP000248">
    <property type="protein sequence ID" value="ABD27143.1"/>
    <property type="molecule type" value="Genomic_DNA"/>
</dbReference>
<dbReference type="KEGG" id="nar:Saro_2707"/>
<reference evidence="2" key="1">
    <citation type="submission" date="2006-01" db="EMBL/GenBank/DDBJ databases">
        <title>Complete sequence of Novosphingobium aromaticivorans DSM 12444.</title>
        <authorList>
            <consortium name="US DOE Joint Genome Institute"/>
            <person name="Copeland A."/>
            <person name="Lucas S."/>
            <person name="Lapidus A."/>
            <person name="Barry K."/>
            <person name="Detter J.C."/>
            <person name="Glavina T."/>
            <person name="Hammon N."/>
            <person name="Israni S."/>
            <person name="Pitluck S."/>
            <person name="Chain P."/>
            <person name="Malfatti S."/>
            <person name="Shin M."/>
            <person name="Vergez L."/>
            <person name="Schmutz J."/>
            <person name="Larimer F."/>
            <person name="Land M."/>
            <person name="Kyrpides N."/>
            <person name="Ivanova N."/>
            <person name="Fredrickson J."/>
            <person name="Balkwill D."/>
            <person name="Romine M.F."/>
            <person name="Richardson P."/>
        </authorList>
    </citation>
    <scope>NUCLEOTIDE SEQUENCE [LARGE SCALE GENOMIC DNA]</scope>
    <source>
        <strain evidence="2">ATCC 700278 / DSM 12444 / CCUG 56034 / CIP 105152 / NBRC 16084 / F199</strain>
    </source>
</reference>